<dbReference type="PROSITE" id="PS01031">
    <property type="entry name" value="SHSP"/>
    <property type="match status" value="1"/>
</dbReference>
<evidence type="ECO:0000256" key="2">
    <source>
        <dbReference type="PROSITE-ProRule" id="PRU00285"/>
    </source>
</evidence>
<evidence type="ECO:0000256" key="1">
    <source>
        <dbReference type="ARBA" id="ARBA00023016"/>
    </source>
</evidence>
<dbReference type="EMBL" id="EQ987242">
    <property type="protein sequence ID" value="EEF23210.1"/>
    <property type="molecule type" value="Genomic_DNA"/>
</dbReference>
<comment type="similarity">
    <text evidence="2 3">Belongs to the small heat shock protein (HSP20) family.</text>
</comment>
<dbReference type="PANTHER" id="PTHR47062">
    <property type="match status" value="1"/>
</dbReference>
<dbReference type="InParanoid" id="B9TLQ5"/>
<keyword evidence="1 5" id="KW-0346">Stress response</keyword>
<dbReference type="AlphaFoldDB" id="B9TLQ5"/>
<protein>
    <submittedName>
        <fullName evidence="5">Small heat shock protein hspH, putative</fullName>
    </submittedName>
</protein>
<evidence type="ECO:0000313" key="6">
    <source>
        <dbReference type="Proteomes" id="UP000008311"/>
    </source>
</evidence>
<dbReference type="CDD" id="cd06470">
    <property type="entry name" value="ACD_IbpA-B_like"/>
    <property type="match status" value="1"/>
</dbReference>
<keyword evidence="6" id="KW-1185">Reference proteome</keyword>
<dbReference type="Pfam" id="PF00011">
    <property type="entry name" value="HSP20"/>
    <property type="match status" value="1"/>
</dbReference>
<evidence type="ECO:0000256" key="3">
    <source>
        <dbReference type="RuleBase" id="RU003616"/>
    </source>
</evidence>
<evidence type="ECO:0000313" key="5">
    <source>
        <dbReference type="EMBL" id="EEF23210.1"/>
    </source>
</evidence>
<dbReference type="Proteomes" id="UP000008311">
    <property type="component" value="Unassembled WGS sequence"/>
</dbReference>
<dbReference type="PANTHER" id="PTHR47062:SF1">
    <property type="entry name" value="SMALL HEAT SHOCK PROTEIN IBPA"/>
    <property type="match status" value="1"/>
</dbReference>
<reference evidence="6" key="1">
    <citation type="journal article" date="2010" name="Nat. Biotechnol.">
        <title>Draft genome sequence of the oilseed species Ricinus communis.</title>
        <authorList>
            <person name="Chan A.P."/>
            <person name="Crabtree J."/>
            <person name="Zhao Q."/>
            <person name="Lorenzi H."/>
            <person name="Orvis J."/>
            <person name="Puiu D."/>
            <person name="Melake-Berhan A."/>
            <person name="Jones K.M."/>
            <person name="Redman J."/>
            <person name="Chen G."/>
            <person name="Cahoon E.B."/>
            <person name="Gedil M."/>
            <person name="Stanke M."/>
            <person name="Haas B.J."/>
            <person name="Wortman J.R."/>
            <person name="Fraser-Liggett C.M."/>
            <person name="Ravel J."/>
            <person name="Rabinowicz P.D."/>
        </authorList>
    </citation>
    <scope>NUCLEOTIDE SEQUENCE [LARGE SCALE GENOMIC DNA]</scope>
    <source>
        <strain evidence="6">cv. Hale</strain>
    </source>
</reference>
<sequence>MLTMRSVNLSLVLFRGYRIMRTFDLSPLYRSAIGFDRLVNLLEQRAESAPSYPPYNIELVSEDKYRIVMALAGFTRNEIEITSERDTLLVTGRKQKDDVQRTFLHRGIAQRDFEQRFQLANHVKVVSAGFDNGILTIELVREVPEAFKPRKIAIADANGNTDNVQVLEQPGQQQHAA</sequence>
<dbReference type="InterPro" id="IPR002068">
    <property type="entry name" value="A-crystallin/Hsp20_dom"/>
</dbReference>
<dbReference type="SUPFAM" id="SSF49764">
    <property type="entry name" value="HSP20-like chaperones"/>
    <property type="match status" value="1"/>
</dbReference>
<gene>
    <name evidence="5" type="ORF">RCOM_2127520</name>
</gene>
<proteinExistence type="inferred from homology"/>
<accession>B9TLQ5</accession>
<dbReference type="eggNOG" id="ENOG502SWTM">
    <property type="taxonomic scope" value="Eukaryota"/>
</dbReference>
<dbReference type="Gene3D" id="2.60.40.790">
    <property type="match status" value="1"/>
</dbReference>
<name>B9TLQ5_RICCO</name>
<organism evidence="5 6">
    <name type="scientific">Ricinus communis</name>
    <name type="common">Castor bean</name>
    <dbReference type="NCBI Taxonomy" id="3988"/>
    <lineage>
        <taxon>Eukaryota</taxon>
        <taxon>Viridiplantae</taxon>
        <taxon>Streptophyta</taxon>
        <taxon>Embryophyta</taxon>
        <taxon>Tracheophyta</taxon>
        <taxon>Spermatophyta</taxon>
        <taxon>Magnoliopsida</taxon>
        <taxon>eudicotyledons</taxon>
        <taxon>Gunneridae</taxon>
        <taxon>Pentapetalae</taxon>
        <taxon>rosids</taxon>
        <taxon>fabids</taxon>
        <taxon>Malpighiales</taxon>
        <taxon>Euphorbiaceae</taxon>
        <taxon>Acalyphoideae</taxon>
        <taxon>Acalypheae</taxon>
        <taxon>Ricinus</taxon>
    </lineage>
</organism>
<dbReference type="InterPro" id="IPR037913">
    <property type="entry name" value="ACD_IbpA/B"/>
</dbReference>
<feature type="domain" description="SHSP" evidence="4">
    <location>
        <begin position="46"/>
        <end position="157"/>
    </location>
</feature>
<evidence type="ECO:0000259" key="4">
    <source>
        <dbReference type="PROSITE" id="PS01031"/>
    </source>
</evidence>
<dbReference type="InterPro" id="IPR008978">
    <property type="entry name" value="HSP20-like_chaperone"/>
</dbReference>